<dbReference type="Pfam" id="PF09898">
    <property type="entry name" value="DUF2125"/>
    <property type="match status" value="1"/>
</dbReference>
<dbReference type="InterPro" id="IPR018666">
    <property type="entry name" value="DUF2125"/>
</dbReference>
<dbReference type="STRING" id="1758178.GCA_001550095_00636"/>
<dbReference type="KEGG" id="ceh:CEW89_09305"/>
<evidence type="ECO:0000313" key="2">
    <source>
        <dbReference type="EMBL" id="ATG47744.1"/>
    </source>
</evidence>
<accession>A0A291GCG4</accession>
<evidence type="ECO:0000313" key="3">
    <source>
        <dbReference type="Proteomes" id="UP000217935"/>
    </source>
</evidence>
<evidence type="ECO:0000256" key="1">
    <source>
        <dbReference type="SAM" id="Phobius"/>
    </source>
</evidence>
<name>A0A291GCG4_9RHOB</name>
<protein>
    <recommendedName>
        <fullName evidence="4">DUF2125 domain-containing protein</fullName>
    </recommendedName>
</protein>
<keyword evidence="1" id="KW-0812">Transmembrane</keyword>
<keyword evidence="1" id="KW-0472">Membrane</keyword>
<sequence>MHKRVIRRIIGGHRPLSSFQLRLPPLNTGHPGKKRRDPKMRKLIWLVLAVFILYSGYWIIGARGTEHAIAAWIDARASEGWQAETVEVKTRGFPARFDTAIMEPRLADPRTGVALSTPKIEILSQSFRPTRFTLHMAPELTLASPYQRLDLTQDSAEAQLFVDPGPNLTLDHASVAIDGLKLLSTATWGVTLDSAQVASQRRADDALTHDITLNAQGFAPTGGLVEDLDPKGLLSDRFEELDLKMTASFDSPWDIHALEGPRPQPTHIDVENFSAHWGELKLKLTGAFDVDKRGYPVGKVAVKAENWREMIELAIATGAIPENMSNLALRGGEMLAGLSGRKDTIDAELNLKDGMITLGFIPLGPAPRIVIR</sequence>
<feature type="transmembrane region" description="Helical" evidence="1">
    <location>
        <begin position="43"/>
        <end position="60"/>
    </location>
</feature>
<dbReference type="EMBL" id="CP022196">
    <property type="protein sequence ID" value="ATG47744.1"/>
    <property type="molecule type" value="Genomic_DNA"/>
</dbReference>
<dbReference type="AlphaFoldDB" id="A0A291GCG4"/>
<evidence type="ECO:0008006" key="4">
    <source>
        <dbReference type="Google" id="ProtNLM"/>
    </source>
</evidence>
<reference evidence="2 3" key="1">
    <citation type="submission" date="2017-06" db="EMBL/GenBank/DDBJ databases">
        <title>Celeribacter sp. TSPH2 complete genome sequence.</title>
        <authorList>
            <person name="Woo J.-H."/>
            <person name="Kim H.-S."/>
        </authorList>
    </citation>
    <scope>NUCLEOTIDE SEQUENCE [LARGE SCALE GENOMIC DNA]</scope>
    <source>
        <strain evidence="2 3">TSPH2</strain>
    </source>
</reference>
<organism evidence="2 3">
    <name type="scientific">Celeribacter ethanolicus</name>
    <dbReference type="NCBI Taxonomy" id="1758178"/>
    <lineage>
        <taxon>Bacteria</taxon>
        <taxon>Pseudomonadati</taxon>
        <taxon>Pseudomonadota</taxon>
        <taxon>Alphaproteobacteria</taxon>
        <taxon>Rhodobacterales</taxon>
        <taxon>Roseobacteraceae</taxon>
        <taxon>Celeribacter</taxon>
    </lineage>
</organism>
<keyword evidence="1" id="KW-1133">Transmembrane helix</keyword>
<dbReference type="Proteomes" id="UP000217935">
    <property type="component" value="Chromosome"/>
</dbReference>
<keyword evidence="3" id="KW-1185">Reference proteome</keyword>
<gene>
    <name evidence="2" type="ORF">CEW89_09305</name>
</gene>
<proteinExistence type="predicted"/>